<dbReference type="Gene3D" id="1.10.101.10">
    <property type="entry name" value="PGBD-like superfamily/PGBD"/>
    <property type="match status" value="1"/>
</dbReference>
<feature type="chain" id="PRO_5038927082" evidence="1">
    <location>
        <begin position="19"/>
        <end position="355"/>
    </location>
</feature>
<proteinExistence type="predicted"/>
<dbReference type="SUPFAM" id="SSF47090">
    <property type="entry name" value="PGBD-like"/>
    <property type="match status" value="1"/>
</dbReference>
<dbReference type="Proteomes" id="UP000250462">
    <property type="component" value="Unassembled WGS sequence"/>
</dbReference>
<dbReference type="InterPro" id="IPR036365">
    <property type="entry name" value="PGBD-like_sf"/>
</dbReference>
<gene>
    <name evidence="3" type="ORF">DPM12_12135</name>
</gene>
<evidence type="ECO:0000259" key="2">
    <source>
        <dbReference type="Pfam" id="PF01471"/>
    </source>
</evidence>
<dbReference type="InterPro" id="IPR036366">
    <property type="entry name" value="PGBDSf"/>
</dbReference>
<organism evidence="3 4">
    <name type="scientific">Phytoactinopolyspora halophila</name>
    <dbReference type="NCBI Taxonomy" id="1981511"/>
    <lineage>
        <taxon>Bacteria</taxon>
        <taxon>Bacillati</taxon>
        <taxon>Actinomycetota</taxon>
        <taxon>Actinomycetes</taxon>
        <taxon>Jiangellales</taxon>
        <taxon>Jiangellaceae</taxon>
        <taxon>Phytoactinopolyspora</taxon>
    </lineage>
</organism>
<sequence length="355" mass="36817">MIGWVLALATGCAAGAWAAHELLAGPEDTLEAPEYTLVEVGEGTVGQSMQLNTSAQWPTQSVVPNQASGVLTSLEFTDGERAEPGDVLYTVDLHPVVVAAGDVPAFRDLSAGTRGEDVAQFQELLLSLGYDVGKADGIFGSDTERAVRAWQRDLGVAEDGVVSREDVLYVPGLPERLALHPDLATGDTLTGGEEAVRILDDAPSFTITLPENQAQMVEPGMAVQITREDGDPWSAEIDEVRSGETPENSVAVLDSTGDAPICGNDCPEIPLDQETLLPSVIQVVPEVSGLTVPAAALVTRAEGDVGVVSESGEFLPVTVVESAGGTAVVEGVEAGMQVRAPGRSGDMEADGDGSS</sequence>
<accession>A0A329QPE8</accession>
<evidence type="ECO:0000313" key="3">
    <source>
        <dbReference type="EMBL" id="RAW13751.1"/>
    </source>
</evidence>
<evidence type="ECO:0000313" key="4">
    <source>
        <dbReference type="Proteomes" id="UP000250462"/>
    </source>
</evidence>
<feature type="signal peptide" evidence="1">
    <location>
        <begin position="1"/>
        <end position="18"/>
    </location>
</feature>
<name>A0A329QPE8_9ACTN</name>
<keyword evidence="4" id="KW-1185">Reference proteome</keyword>
<dbReference type="AlphaFoldDB" id="A0A329QPE8"/>
<dbReference type="EMBL" id="QMIG01000011">
    <property type="protein sequence ID" value="RAW13751.1"/>
    <property type="molecule type" value="Genomic_DNA"/>
</dbReference>
<keyword evidence="1" id="KW-0732">Signal</keyword>
<feature type="domain" description="Peptidoglycan binding-like" evidence="2">
    <location>
        <begin position="114"/>
        <end position="164"/>
    </location>
</feature>
<reference evidence="3 4" key="1">
    <citation type="submission" date="2018-06" db="EMBL/GenBank/DDBJ databases">
        <title>Phytoactinopolyspora halophila sp. nov., a novel halophilic actinomycete isolated from a saline soil in China.</title>
        <authorList>
            <person name="Tang S.-K."/>
        </authorList>
    </citation>
    <scope>NUCLEOTIDE SEQUENCE [LARGE SCALE GENOMIC DNA]</scope>
    <source>
        <strain evidence="3 4">YIM 96934</strain>
    </source>
</reference>
<dbReference type="Pfam" id="PF01471">
    <property type="entry name" value="PG_binding_1"/>
    <property type="match status" value="1"/>
</dbReference>
<comment type="caution">
    <text evidence="3">The sequence shown here is derived from an EMBL/GenBank/DDBJ whole genome shotgun (WGS) entry which is preliminary data.</text>
</comment>
<protein>
    <submittedName>
        <fullName evidence="3">Peptidoglycan-binding protein</fullName>
    </submittedName>
</protein>
<evidence type="ECO:0000256" key="1">
    <source>
        <dbReference type="SAM" id="SignalP"/>
    </source>
</evidence>
<dbReference type="InterPro" id="IPR002477">
    <property type="entry name" value="Peptidoglycan-bd-like"/>
</dbReference>